<accession>A0ABW0ZIL5</accession>
<name>A0ABW0ZIL5_9ACTN</name>
<proteinExistence type="predicted"/>
<dbReference type="RefSeq" id="WP_136431007.1">
    <property type="nucleotide sequence ID" value="NZ_JBHSNS010000006.1"/>
</dbReference>
<protein>
    <submittedName>
        <fullName evidence="1">Fe-S cluster assembly protein HesB</fullName>
    </submittedName>
</protein>
<organism evidence="1 2">
    <name type="scientific">Nocardioides vastitatis</name>
    <dbReference type="NCBI Taxonomy" id="2568655"/>
    <lineage>
        <taxon>Bacteria</taxon>
        <taxon>Bacillati</taxon>
        <taxon>Actinomycetota</taxon>
        <taxon>Actinomycetes</taxon>
        <taxon>Propionibacteriales</taxon>
        <taxon>Nocardioidaceae</taxon>
        <taxon>Nocardioides</taxon>
    </lineage>
</organism>
<sequence>MLTLTENATAIVKELTTAPDAPETAGLRISSAPETGFAVAATPQPEPGDLVVEQDGATVYLDQPAAEQLDAMVLDAGVDETGSLQFGLMAQG</sequence>
<dbReference type="SUPFAM" id="SSF89360">
    <property type="entry name" value="HesB-like domain"/>
    <property type="match status" value="1"/>
</dbReference>
<keyword evidence="2" id="KW-1185">Reference proteome</keyword>
<evidence type="ECO:0000313" key="2">
    <source>
        <dbReference type="Proteomes" id="UP001596072"/>
    </source>
</evidence>
<reference evidence="2" key="1">
    <citation type="journal article" date="2019" name="Int. J. Syst. Evol. Microbiol.">
        <title>The Global Catalogue of Microorganisms (GCM) 10K type strain sequencing project: providing services to taxonomists for standard genome sequencing and annotation.</title>
        <authorList>
            <consortium name="The Broad Institute Genomics Platform"/>
            <consortium name="The Broad Institute Genome Sequencing Center for Infectious Disease"/>
            <person name="Wu L."/>
            <person name="Ma J."/>
        </authorList>
    </citation>
    <scope>NUCLEOTIDE SEQUENCE [LARGE SCALE GENOMIC DNA]</scope>
    <source>
        <strain evidence="2">YIM 94188</strain>
    </source>
</reference>
<dbReference type="InterPro" id="IPR035903">
    <property type="entry name" value="HesB-like_dom_sf"/>
</dbReference>
<dbReference type="Gene3D" id="2.60.300.12">
    <property type="entry name" value="HesB-like domain"/>
    <property type="match status" value="1"/>
</dbReference>
<dbReference type="Proteomes" id="UP001596072">
    <property type="component" value="Unassembled WGS sequence"/>
</dbReference>
<comment type="caution">
    <text evidence="1">The sequence shown here is derived from an EMBL/GenBank/DDBJ whole genome shotgun (WGS) entry which is preliminary data.</text>
</comment>
<evidence type="ECO:0000313" key="1">
    <source>
        <dbReference type="EMBL" id="MFC5729907.1"/>
    </source>
</evidence>
<gene>
    <name evidence="1" type="ORF">ACFPQB_13345</name>
</gene>
<dbReference type="EMBL" id="JBHSNS010000006">
    <property type="protein sequence ID" value="MFC5729907.1"/>
    <property type="molecule type" value="Genomic_DNA"/>
</dbReference>